<dbReference type="Proteomes" id="UP000736335">
    <property type="component" value="Unassembled WGS sequence"/>
</dbReference>
<dbReference type="EMBL" id="WIUZ02000003">
    <property type="protein sequence ID" value="KAF9789497.1"/>
    <property type="molecule type" value="Genomic_DNA"/>
</dbReference>
<organism evidence="2 3">
    <name type="scientific">Thelephora terrestris</name>
    <dbReference type="NCBI Taxonomy" id="56493"/>
    <lineage>
        <taxon>Eukaryota</taxon>
        <taxon>Fungi</taxon>
        <taxon>Dikarya</taxon>
        <taxon>Basidiomycota</taxon>
        <taxon>Agaricomycotina</taxon>
        <taxon>Agaricomycetes</taxon>
        <taxon>Thelephorales</taxon>
        <taxon>Thelephoraceae</taxon>
        <taxon>Thelephora</taxon>
    </lineage>
</organism>
<gene>
    <name evidence="2" type="ORF">BJ322DRAFT_538598</name>
</gene>
<keyword evidence="3" id="KW-1185">Reference proteome</keyword>
<evidence type="ECO:0000313" key="3">
    <source>
        <dbReference type="Proteomes" id="UP000736335"/>
    </source>
</evidence>
<proteinExistence type="predicted"/>
<comment type="caution">
    <text evidence="2">The sequence shown here is derived from an EMBL/GenBank/DDBJ whole genome shotgun (WGS) entry which is preliminary data.</text>
</comment>
<protein>
    <submittedName>
        <fullName evidence="2">Uncharacterized protein</fullName>
    </submittedName>
</protein>
<evidence type="ECO:0000256" key="1">
    <source>
        <dbReference type="SAM" id="MobiDB-lite"/>
    </source>
</evidence>
<accession>A0A9P6HKV9</accession>
<reference evidence="2" key="1">
    <citation type="journal article" date="2020" name="Nat. Commun.">
        <title>Large-scale genome sequencing of mycorrhizal fungi provides insights into the early evolution of symbiotic traits.</title>
        <authorList>
            <person name="Miyauchi S."/>
            <person name="Kiss E."/>
            <person name="Kuo A."/>
            <person name="Drula E."/>
            <person name="Kohler A."/>
            <person name="Sanchez-Garcia M."/>
            <person name="Morin E."/>
            <person name="Andreopoulos B."/>
            <person name="Barry K.W."/>
            <person name="Bonito G."/>
            <person name="Buee M."/>
            <person name="Carver A."/>
            <person name="Chen C."/>
            <person name="Cichocki N."/>
            <person name="Clum A."/>
            <person name="Culley D."/>
            <person name="Crous P.W."/>
            <person name="Fauchery L."/>
            <person name="Girlanda M."/>
            <person name="Hayes R.D."/>
            <person name="Keri Z."/>
            <person name="LaButti K."/>
            <person name="Lipzen A."/>
            <person name="Lombard V."/>
            <person name="Magnuson J."/>
            <person name="Maillard F."/>
            <person name="Murat C."/>
            <person name="Nolan M."/>
            <person name="Ohm R.A."/>
            <person name="Pangilinan J."/>
            <person name="Pereira M.F."/>
            <person name="Perotto S."/>
            <person name="Peter M."/>
            <person name="Pfister S."/>
            <person name="Riley R."/>
            <person name="Sitrit Y."/>
            <person name="Stielow J.B."/>
            <person name="Szollosi G."/>
            <person name="Zifcakova L."/>
            <person name="Stursova M."/>
            <person name="Spatafora J.W."/>
            <person name="Tedersoo L."/>
            <person name="Vaario L.M."/>
            <person name="Yamada A."/>
            <person name="Yan M."/>
            <person name="Wang P."/>
            <person name="Xu J."/>
            <person name="Bruns T."/>
            <person name="Baldrian P."/>
            <person name="Vilgalys R."/>
            <person name="Dunand C."/>
            <person name="Henrissat B."/>
            <person name="Grigoriev I.V."/>
            <person name="Hibbett D."/>
            <person name="Nagy L.G."/>
            <person name="Martin F.M."/>
        </authorList>
    </citation>
    <scope>NUCLEOTIDE SEQUENCE</scope>
    <source>
        <strain evidence="2">UH-Tt-Lm1</strain>
    </source>
</reference>
<sequence length="155" mass="17496">MGSPRHGSRGKNVVDVSKPSTRKLVGSTHKPALSDTTPLNSPYERPAYESARQSHFNSLERLLCLEEYSSEFNDQVSNILRGQEYQKWAENINEADAVQLIEFLDRALDILDPTGPGFWRCMRELRHTCGARMILPKCKRSVTRHPGSGNRSVVV</sequence>
<feature type="region of interest" description="Disordered" evidence="1">
    <location>
        <begin position="1"/>
        <end position="41"/>
    </location>
</feature>
<reference evidence="2" key="2">
    <citation type="submission" date="2020-11" db="EMBL/GenBank/DDBJ databases">
        <authorList>
            <consortium name="DOE Joint Genome Institute"/>
            <person name="Kuo A."/>
            <person name="Miyauchi S."/>
            <person name="Kiss E."/>
            <person name="Drula E."/>
            <person name="Kohler A."/>
            <person name="Sanchez-Garcia M."/>
            <person name="Andreopoulos B."/>
            <person name="Barry K.W."/>
            <person name="Bonito G."/>
            <person name="Buee M."/>
            <person name="Carver A."/>
            <person name="Chen C."/>
            <person name="Cichocki N."/>
            <person name="Clum A."/>
            <person name="Culley D."/>
            <person name="Crous P.W."/>
            <person name="Fauchery L."/>
            <person name="Girlanda M."/>
            <person name="Hayes R."/>
            <person name="Keri Z."/>
            <person name="Labutti K."/>
            <person name="Lipzen A."/>
            <person name="Lombard V."/>
            <person name="Magnuson J."/>
            <person name="Maillard F."/>
            <person name="Morin E."/>
            <person name="Murat C."/>
            <person name="Nolan M."/>
            <person name="Ohm R."/>
            <person name="Pangilinan J."/>
            <person name="Pereira M."/>
            <person name="Perotto S."/>
            <person name="Peter M."/>
            <person name="Riley R."/>
            <person name="Sitrit Y."/>
            <person name="Stielow B."/>
            <person name="Szollosi G."/>
            <person name="Zifcakova L."/>
            <person name="Stursova M."/>
            <person name="Spatafora J.W."/>
            <person name="Tedersoo L."/>
            <person name="Vaario L.-M."/>
            <person name="Yamada A."/>
            <person name="Yan M."/>
            <person name="Wang P."/>
            <person name="Xu J."/>
            <person name="Bruns T."/>
            <person name="Baldrian P."/>
            <person name="Vilgalys R."/>
            <person name="Henrissat B."/>
            <person name="Grigoriev I.V."/>
            <person name="Hibbett D."/>
            <person name="Nagy L.G."/>
            <person name="Martin F.M."/>
        </authorList>
    </citation>
    <scope>NUCLEOTIDE SEQUENCE</scope>
    <source>
        <strain evidence="2">UH-Tt-Lm1</strain>
    </source>
</reference>
<evidence type="ECO:0000313" key="2">
    <source>
        <dbReference type="EMBL" id="KAF9789497.1"/>
    </source>
</evidence>
<name>A0A9P6HKV9_9AGAM</name>
<dbReference type="AlphaFoldDB" id="A0A9P6HKV9"/>